<dbReference type="Proteomes" id="UP001652445">
    <property type="component" value="Unassembled WGS sequence"/>
</dbReference>
<organism evidence="5 6">
    <name type="scientific">Paenibacillus baimaensis</name>
    <dbReference type="NCBI Taxonomy" id="2982185"/>
    <lineage>
        <taxon>Bacteria</taxon>
        <taxon>Bacillati</taxon>
        <taxon>Bacillota</taxon>
        <taxon>Bacilli</taxon>
        <taxon>Bacillales</taxon>
        <taxon>Paenibacillaceae</taxon>
        <taxon>Paenibacillus</taxon>
    </lineage>
</organism>
<comment type="caution">
    <text evidence="5">The sequence shown here is derived from an EMBL/GenBank/DDBJ whole genome shotgun (WGS) entry which is preliminary data.</text>
</comment>
<evidence type="ECO:0000256" key="3">
    <source>
        <dbReference type="ARBA" id="ARBA00022840"/>
    </source>
</evidence>
<keyword evidence="3 5" id="KW-0067">ATP-binding</keyword>
<accession>A0ABT2U8Q0</accession>
<proteinExistence type="predicted"/>
<evidence type="ECO:0000259" key="4">
    <source>
        <dbReference type="PROSITE" id="PS50893"/>
    </source>
</evidence>
<evidence type="ECO:0000313" key="6">
    <source>
        <dbReference type="Proteomes" id="UP001652445"/>
    </source>
</evidence>
<dbReference type="InterPro" id="IPR017871">
    <property type="entry name" value="ABC_transporter-like_CS"/>
</dbReference>
<dbReference type="CDD" id="cd03293">
    <property type="entry name" value="ABC_NrtD_SsuB_transporters"/>
    <property type="match status" value="1"/>
</dbReference>
<dbReference type="InterPro" id="IPR003593">
    <property type="entry name" value="AAA+_ATPase"/>
</dbReference>
<keyword evidence="6" id="KW-1185">Reference proteome</keyword>
<dbReference type="PROSITE" id="PS50893">
    <property type="entry name" value="ABC_TRANSPORTER_2"/>
    <property type="match status" value="1"/>
</dbReference>
<reference evidence="5 6" key="1">
    <citation type="submission" date="2022-09" db="EMBL/GenBank/DDBJ databases">
        <authorList>
            <person name="Han X.L."/>
            <person name="Wang Q."/>
            <person name="Lu T."/>
        </authorList>
    </citation>
    <scope>NUCLEOTIDE SEQUENCE [LARGE SCALE GENOMIC DNA]</scope>
    <source>
        <strain evidence="5 6">WQ 127069</strain>
    </source>
</reference>
<keyword evidence="1" id="KW-0813">Transport</keyword>
<dbReference type="InterPro" id="IPR027417">
    <property type="entry name" value="P-loop_NTPase"/>
</dbReference>
<evidence type="ECO:0000313" key="5">
    <source>
        <dbReference type="EMBL" id="MCU6791013.1"/>
    </source>
</evidence>
<feature type="domain" description="ABC transporter" evidence="4">
    <location>
        <begin position="6"/>
        <end position="229"/>
    </location>
</feature>
<dbReference type="Gene3D" id="3.40.50.300">
    <property type="entry name" value="P-loop containing nucleotide triphosphate hydrolases"/>
    <property type="match status" value="1"/>
</dbReference>
<dbReference type="SMART" id="SM00382">
    <property type="entry name" value="AAA"/>
    <property type="match status" value="1"/>
</dbReference>
<dbReference type="EMBL" id="JAOQIO010000007">
    <property type="protein sequence ID" value="MCU6791013.1"/>
    <property type="molecule type" value="Genomic_DNA"/>
</dbReference>
<dbReference type="PANTHER" id="PTHR42788:SF13">
    <property type="entry name" value="ALIPHATIC SULFONATES IMPORT ATP-BINDING PROTEIN SSUB"/>
    <property type="match status" value="1"/>
</dbReference>
<dbReference type="GO" id="GO:0005524">
    <property type="term" value="F:ATP binding"/>
    <property type="evidence" value="ECO:0007669"/>
    <property type="project" value="UniProtKB-KW"/>
</dbReference>
<dbReference type="RefSeq" id="WP_076228307.1">
    <property type="nucleotide sequence ID" value="NZ_JAOQIO010000007.1"/>
</dbReference>
<evidence type="ECO:0000256" key="1">
    <source>
        <dbReference type="ARBA" id="ARBA00022448"/>
    </source>
</evidence>
<keyword evidence="2" id="KW-0547">Nucleotide-binding</keyword>
<sequence>MSTTAIHIEDVNKIYKASDGREVQALTHINLDVKKSEFISIIGPSGCGKSTLLRILANLDTPSTGKITWENSADNIGFVFQDATLLPWKTVYQNAKFPLEVKKLDTPANLENLDKLLELAGLKGFEKAYPRELSGGMRQRVAIVRALSYNPDVLLMDEPFGALDALTRDKMGLELLRIWTETQKTILFVTHSISEAAFLSDRVIVMSPRPGKIDEIIDIQLPHPRTVEVKETIEFVNYVKKLREVLG</sequence>
<dbReference type="PANTHER" id="PTHR42788">
    <property type="entry name" value="TAURINE IMPORT ATP-BINDING PROTEIN-RELATED"/>
    <property type="match status" value="1"/>
</dbReference>
<dbReference type="InterPro" id="IPR003439">
    <property type="entry name" value="ABC_transporter-like_ATP-bd"/>
</dbReference>
<dbReference type="Pfam" id="PF00005">
    <property type="entry name" value="ABC_tran"/>
    <property type="match status" value="1"/>
</dbReference>
<dbReference type="InterPro" id="IPR050166">
    <property type="entry name" value="ABC_transporter_ATP-bind"/>
</dbReference>
<protein>
    <submittedName>
        <fullName evidence="5">ABC transporter ATP-binding protein</fullName>
    </submittedName>
</protein>
<evidence type="ECO:0000256" key="2">
    <source>
        <dbReference type="ARBA" id="ARBA00022741"/>
    </source>
</evidence>
<name>A0ABT2U8Q0_9BACL</name>
<gene>
    <name evidence="5" type="ORF">OB236_02615</name>
</gene>
<dbReference type="PROSITE" id="PS00211">
    <property type="entry name" value="ABC_TRANSPORTER_1"/>
    <property type="match status" value="1"/>
</dbReference>
<dbReference type="SUPFAM" id="SSF52540">
    <property type="entry name" value="P-loop containing nucleoside triphosphate hydrolases"/>
    <property type="match status" value="1"/>
</dbReference>